<feature type="region of interest" description="Disordered" evidence="1">
    <location>
        <begin position="60"/>
        <end position="79"/>
    </location>
</feature>
<dbReference type="SUPFAM" id="SSF160582">
    <property type="entry name" value="MbtH-like"/>
    <property type="match status" value="1"/>
</dbReference>
<dbReference type="InterPro" id="IPR037407">
    <property type="entry name" value="MLP_fam"/>
</dbReference>
<dbReference type="Proteomes" id="UP001501447">
    <property type="component" value="Unassembled WGS sequence"/>
</dbReference>
<dbReference type="SMART" id="SM00923">
    <property type="entry name" value="MbtH"/>
    <property type="match status" value="1"/>
</dbReference>
<name>A0ABN3PVF3_9ACTN</name>
<dbReference type="InterPro" id="IPR005153">
    <property type="entry name" value="MbtH-like_dom"/>
</dbReference>
<reference evidence="3 4" key="1">
    <citation type="journal article" date="2019" name="Int. J. Syst. Evol. Microbiol.">
        <title>The Global Catalogue of Microorganisms (GCM) 10K type strain sequencing project: providing services to taxonomists for standard genome sequencing and annotation.</title>
        <authorList>
            <consortium name="The Broad Institute Genomics Platform"/>
            <consortium name="The Broad Institute Genome Sequencing Center for Infectious Disease"/>
            <person name="Wu L."/>
            <person name="Ma J."/>
        </authorList>
    </citation>
    <scope>NUCLEOTIDE SEQUENCE [LARGE SCALE GENOMIC DNA]</scope>
    <source>
        <strain evidence="3 4">JCM 16373</strain>
    </source>
</reference>
<comment type="caution">
    <text evidence="3">The sequence shown here is derived from an EMBL/GenBank/DDBJ whole genome shotgun (WGS) entry which is preliminary data.</text>
</comment>
<evidence type="ECO:0000259" key="2">
    <source>
        <dbReference type="SMART" id="SM00923"/>
    </source>
</evidence>
<accession>A0ABN3PVF3</accession>
<dbReference type="RefSeq" id="WP_344563763.1">
    <property type="nucleotide sequence ID" value="NZ_BAAARJ010000004.1"/>
</dbReference>
<evidence type="ECO:0000256" key="1">
    <source>
        <dbReference type="SAM" id="MobiDB-lite"/>
    </source>
</evidence>
<dbReference type="PANTHER" id="PTHR38444:SF1">
    <property type="entry name" value="ENTEROBACTIN BIOSYNTHESIS PROTEIN YBDZ"/>
    <property type="match status" value="1"/>
</dbReference>
<sequence>MPDDPFDDPEGRFTVLVNDKAELSLWPARRPVPDGWRTVLAETGRDACLRYVAAHWSVTTAPHQSVTTAPHQPTRGVHA</sequence>
<evidence type="ECO:0000313" key="3">
    <source>
        <dbReference type="EMBL" id="GAA2604058.1"/>
    </source>
</evidence>
<dbReference type="Pfam" id="PF03621">
    <property type="entry name" value="MbtH"/>
    <property type="match status" value="1"/>
</dbReference>
<dbReference type="Gene3D" id="3.90.820.10">
    <property type="entry name" value="Structural Genomics, Unknown Function 30-nov-00 1gh9 Mol_id"/>
    <property type="match status" value="1"/>
</dbReference>
<feature type="domain" description="MbtH-like" evidence="2">
    <location>
        <begin position="4"/>
        <end position="54"/>
    </location>
</feature>
<keyword evidence="4" id="KW-1185">Reference proteome</keyword>
<dbReference type="EMBL" id="BAAARJ010000004">
    <property type="protein sequence ID" value="GAA2604058.1"/>
    <property type="molecule type" value="Genomic_DNA"/>
</dbReference>
<feature type="compositionally biased region" description="Polar residues" evidence="1">
    <location>
        <begin position="60"/>
        <end position="71"/>
    </location>
</feature>
<gene>
    <name evidence="3" type="ORF">GCM10009863_17020</name>
</gene>
<evidence type="ECO:0000313" key="4">
    <source>
        <dbReference type="Proteomes" id="UP001501447"/>
    </source>
</evidence>
<dbReference type="PANTHER" id="PTHR38444">
    <property type="entry name" value="ENTEROBACTIN BIOSYNTHESIS PROTEIN YBDZ"/>
    <property type="match status" value="1"/>
</dbReference>
<protein>
    <recommendedName>
        <fullName evidence="2">MbtH-like domain-containing protein</fullName>
    </recommendedName>
</protein>
<proteinExistence type="predicted"/>
<organism evidence="3 4">
    <name type="scientific">Streptomyces axinellae</name>
    <dbReference type="NCBI Taxonomy" id="552788"/>
    <lineage>
        <taxon>Bacteria</taxon>
        <taxon>Bacillati</taxon>
        <taxon>Actinomycetota</taxon>
        <taxon>Actinomycetes</taxon>
        <taxon>Kitasatosporales</taxon>
        <taxon>Streptomycetaceae</taxon>
        <taxon>Streptomyces</taxon>
    </lineage>
</organism>
<dbReference type="InterPro" id="IPR038020">
    <property type="entry name" value="MbtH-like_sf"/>
</dbReference>